<dbReference type="RefSeq" id="WP_076120724.1">
    <property type="nucleotide sequence ID" value="NZ_MPTC01000024.1"/>
</dbReference>
<accession>A0A1R0XPZ1</accession>
<dbReference type="EMBL" id="MPTC01000024">
    <property type="protein sequence ID" value="OMD37213.1"/>
    <property type="molecule type" value="Genomic_DNA"/>
</dbReference>
<protein>
    <submittedName>
        <fullName evidence="2">DUF305 domain-containing protein</fullName>
    </submittedName>
</protein>
<dbReference type="Pfam" id="PF03713">
    <property type="entry name" value="DUF305"/>
    <property type="match status" value="1"/>
</dbReference>
<reference evidence="2 3" key="1">
    <citation type="submission" date="2016-10" db="EMBL/GenBank/DDBJ databases">
        <title>Paenibacillus species isolates.</title>
        <authorList>
            <person name="Beno S.M."/>
        </authorList>
    </citation>
    <scope>NUCLEOTIDE SEQUENCE [LARGE SCALE GENOMIC DNA]</scope>
    <source>
        <strain evidence="2 3">FSL H7-0710</strain>
    </source>
</reference>
<comment type="caution">
    <text evidence="2">The sequence shown here is derived from an EMBL/GenBank/DDBJ whole genome shotgun (WGS) entry which is preliminary data.</text>
</comment>
<dbReference type="PANTHER" id="PTHR36933">
    <property type="entry name" value="SLL0788 PROTEIN"/>
    <property type="match status" value="1"/>
</dbReference>
<dbReference type="Gene3D" id="1.20.1260.10">
    <property type="match status" value="1"/>
</dbReference>
<dbReference type="OrthoDB" id="8603558at2"/>
<dbReference type="InterPro" id="IPR005183">
    <property type="entry name" value="DUF305_CopM-like"/>
</dbReference>
<name>A0A1R0XPZ1_9BACL</name>
<dbReference type="Proteomes" id="UP000187439">
    <property type="component" value="Unassembled WGS sequence"/>
</dbReference>
<dbReference type="PANTHER" id="PTHR36933:SF1">
    <property type="entry name" value="SLL0788 PROTEIN"/>
    <property type="match status" value="1"/>
</dbReference>
<feature type="domain" description="DUF305" evidence="1">
    <location>
        <begin position="41"/>
        <end position="184"/>
    </location>
</feature>
<dbReference type="InterPro" id="IPR012347">
    <property type="entry name" value="Ferritin-like"/>
</dbReference>
<gene>
    <name evidence="2" type="ORF">BSK52_22335</name>
</gene>
<evidence type="ECO:0000259" key="1">
    <source>
        <dbReference type="Pfam" id="PF03713"/>
    </source>
</evidence>
<dbReference type="AlphaFoldDB" id="A0A1R0XPZ1"/>
<evidence type="ECO:0000313" key="2">
    <source>
        <dbReference type="EMBL" id="OMD37213.1"/>
    </source>
</evidence>
<evidence type="ECO:0000313" key="3">
    <source>
        <dbReference type="Proteomes" id="UP000187439"/>
    </source>
</evidence>
<proteinExistence type="predicted"/>
<organism evidence="2 3">
    <name type="scientific">Paenibacillus odorifer</name>
    <dbReference type="NCBI Taxonomy" id="189426"/>
    <lineage>
        <taxon>Bacteria</taxon>
        <taxon>Bacillati</taxon>
        <taxon>Bacillota</taxon>
        <taxon>Bacilli</taxon>
        <taxon>Bacillales</taxon>
        <taxon>Paenibacillaceae</taxon>
        <taxon>Paenibacillus</taxon>
    </lineage>
</organism>
<sequence>MDRNPKLSNVTQAYLNEFCKILQTMIRRMTSVPLLCSISNTFIRQMIPHHLAAIEMSRNILRYTTNLELQSIATNIISAQTKSISNMQAIQCKCRMLTNTDFERSQYMKRFEKIAQTMFAEMGSAAVTNGVNANFVREMIPHHEGAVRMSNNVLQFNICPELKPILYAIITTQCEGIKQLKNLLNQLDHC</sequence>